<dbReference type="GO" id="GO:0019323">
    <property type="term" value="P:pentose catabolic process"/>
    <property type="evidence" value="ECO:0007669"/>
    <property type="project" value="TreeGrafter"/>
</dbReference>
<keyword evidence="1" id="KW-0479">Metal-binding</keyword>
<evidence type="ECO:0000313" key="5">
    <source>
        <dbReference type="EMBL" id="HEG90481.1"/>
    </source>
</evidence>
<feature type="domain" description="Class II aldolase/adducin N-terminal" evidence="4">
    <location>
        <begin position="17"/>
        <end position="198"/>
    </location>
</feature>
<protein>
    <submittedName>
        <fullName evidence="5">Class II aldolase/adducin family protein</fullName>
    </submittedName>
</protein>
<keyword evidence="2" id="KW-0456">Lyase</keyword>
<sequence length="260" mass="27339">MSRGTRFEPGPARLTAQQLVRTARQLVQRGILSTSLHGNISARVPATGQILLTAHSSLDRVTLRDLALLDLDGQLIEGFLDPATHEIVEMHTAVYRQRSDVGAIIHTHSPHATAFALAGRPIEPCYEAALRMGVTTPVPVAAYAPRGSEAAVSNILAESGKGVWAVLLANHGLLAFGRDLGHALRVVIAVEEAAQMALLAEAIGGARPIPPELIGQGQARAAAFARTGTVAPAAPPPRVEWSSSTAGTPGWPARKCGDHR</sequence>
<dbReference type="InterPro" id="IPR050197">
    <property type="entry name" value="Aldolase_class_II_sugar_metab"/>
</dbReference>
<dbReference type="InterPro" id="IPR001303">
    <property type="entry name" value="Aldolase_II/adducin_N"/>
</dbReference>
<dbReference type="AlphaFoldDB" id="A0A831TDL9"/>
<feature type="region of interest" description="Disordered" evidence="3">
    <location>
        <begin position="229"/>
        <end position="260"/>
    </location>
</feature>
<dbReference type="GO" id="GO:0005829">
    <property type="term" value="C:cytosol"/>
    <property type="evidence" value="ECO:0007669"/>
    <property type="project" value="TreeGrafter"/>
</dbReference>
<reference evidence="5" key="1">
    <citation type="journal article" date="2020" name="mSystems">
        <title>Genome- and Community-Level Interaction Insights into Carbon Utilization and Element Cycling Functions of Hydrothermarchaeota in Hydrothermal Sediment.</title>
        <authorList>
            <person name="Zhou Z."/>
            <person name="Liu Y."/>
            <person name="Xu W."/>
            <person name="Pan J."/>
            <person name="Luo Z.H."/>
            <person name="Li M."/>
        </authorList>
    </citation>
    <scope>NUCLEOTIDE SEQUENCE [LARGE SCALE GENOMIC DNA]</scope>
    <source>
        <strain evidence="5">SpSt-210</strain>
    </source>
</reference>
<dbReference type="EMBL" id="DSIY01000075">
    <property type="protein sequence ID" value="HEG90481.1"/>
    <property type="molecule type" value="Genomic_DNA"/>
</dbReference>
<organism evidence="5">
    <name type="scientific">Thermorudis peleae</name>
    <dbReference type="NCBI Taxonomy" id="1382356"/>
    <lineage>
        <taxon>Bacteria</taxon>
        <taxon>Pseudomonadati</taxon>
        <taxon>Thermomicrobiota</taxon>
        <taxon>Thermomicrobia</taxon>
        <taxon>Thermomicrobia incertae sedis</taxon>
        <taxon>Thermorudis</taxon>
    </lineage>
</organism>
<evidence type="ECO:0000256" key="2">
    <source>
        <dbReference type="ARBA" id="ARBA00023239"/>
    </source>
</evidence>
<comment type="caution">
    <text evidence="5">The sequence shown here is derived from an EMBL/GenBank/DDBJ whole genome shotgun (WGS) entry which is preliminary data.</text>
</comment>
<accession>A0A831TDL9</accession>
<gene>
    <name evidence="5" type="ORF">ENP34_03430</name>
</gene>
<name>A0A831TDL9_9BACT</name>
<dbReference type="PANTHER" id="PTHR22789:SF0">
    <property type="entry name" value="3-OXO-TETRONATE 4-PHOSPHATE DECARBOXYLASE-RELATED"/>
    <property type="match status" value="1"/>
</dbReference>
<evidence type="ECO:0000259" key="4">
    <source>
        <dbReference type="SMART" id="SM01007"/>
    </source>
</evidence>
<dbReference type="SUPFAM" id="SSF53639">
    <property type="entry name" value="AraD/HMP-PK domain-like"/>
    <property type="match status" value="1"/>
</dbReference>
<dbReference type="Pfam" id="PF00596">
    <property type="entry name" value="Aldolase_II"/>
    <property type="match status" value="1"/>
</dbReference>
<evidence type="ECO:0000256" key="1">
    <source>
        <dbReference type="ARBA" id="ARBA00022723"/>
    </source>
</evidence>
<dbReference type="PANTHER" id="PTHR22789">
    <property type="entry name" value="FUCULOSE PHOSPHATE ALDOLASE"/>
    <property type="match status" value="1"/>
</dbReference>
<dbReference type="InterPro" id="IPR036409">
    <property type="entry name" value="Aldolase_II/adducin_N_sf"/>
</dbReference>
<proteinExistence type="predicted"/>
<dbReference type="SMART" id="SM01007">
    <property type="entry name" value="Aldolase_II"/>
    <property type="match status" value="1"/>
</dbReference>
<dbReference type="Gene3D" id="3.40.225.10">
    <property type="entry name" value="Class II aldolase/adducin N-terminal domain"/>
    <property type="match status" value="1"/>
</dbReference>
<dbReference type="GO" id="GO:0046872">
    <property type="term" value="F:metal ion binding"/>
    <property type="evidence" value="ECO:0007669"/>
    <property type="project" value="UniProtKB-KW"/>
</dbReference>
<dbReference type="GO" id="GO:0016832">
    <property type="term" value="F:aldehyde-lyase activity"/>
    <property type="evidence" value="ECO:0007669"/>
    <property type="project" value="TreeGrafter"/>
</dbReference>
<evidence type="ECO:0000256" key="3">
    <source>
        <dbReference type="SAM" id="MobiDB-lite"/>
    </source>
</evidence>